<evidence type="ECO:0000256" key="2">
    <source>
        <dbReference type="ARBA" id="ARBA00012615"/>
    </source>
</evidence>
<dbReference type="AlphaFoldDB" id="A0AAP0WLY4"/>
<evidence type="ECO:0000313" key="12">
    <source>
        <dbReference type="EMBL" id="KAK9273802.1"/>
    </source>
</evidence>
<dbReference type="InterPro" id="IPR007235">
    <property type="entry name" value="Glyco_trans_28_C"/>
</dbReference>
<evidence type="ECO:0000256" key="3">
    <source>
        <dbReference type="ARBA" id="ARBA00022528"/>
    </source>
</evidence>
<keyword evidence="6" id="KW-0808">Transferase</keyword>
<dbReference type="Gene3D" id="3.40.50.2000">
    <property type="entry name" value="Glycogen Phosphorylase B"/>
    <property type="match status" value="1"/>
</dbReference>
<evidence type="ECO:0000259" key="11">
    <source>
        <dbReference type="Pfam" id="PF06925"/>
    </source>
</evidence>
<evidence type="ECO:0000256" key="8">
    <source>
        <dbReference type="ARBA" id="ARBA00023136"/>
    </source>
</evidence>
<dbReference type="PANTHER" id="PTHR43025">
    <property type="entry name" value="MONOGALACTOSYLDIACYLGLYCEROL SYNTHASE"/>
    <property type="match status" value="1"/>
</dbReference>
<dbReference type="Proteomes" id="UP001415857">
    <property type="component" value="Unassembled WGS sequence"/>
</dbReference>
<dbReference type="EMBL" id="JBBPBK010000012">
    <property type="protein sequence ID" value="KAK9273802.1"/>
    <property type="molecule type" value="Genomic_DNA"/>
</dbReference>
<dbReference type="GO" id="GO:0009247">
    <property type="term" value="P:glycolipid biosynthetic process"/>
    <property type="evidence" value="ECO:0007669"/>
    <property type="project" value="InterPro"/>
</dbReference>
<dbReference type="FunFam" id="3.40.50.2000:FF:000111">
    <property type="entry name" value="Monogalactosyldiacylglycerol synthase 3, chloroplastic"/>
    <property type="match status" value="1"/>
</dbReference>
<dbReference type="GO" id="GO:0046509">
    <property type="term" value="F:1,2-diacylglycerol 3-beta-galactosyltransferase activity"/>
    <property type="evidence" value="ECO:0007669"/>
    <property type="project" value="UniProtKB-EC"/>
</dbReference>
<reference evidence="12 13" key="1">
    <citation type="journal article" date="2024" name="Plant J.">
        <title>Genome sequences and population genomics reveal climatic adaptation and genomic divergence between two closely related sweetgum species.</title>
        <authorList>
            <person name="Xu W.Q."/>
            <person name="Ren C.Q."/>
            <person name="Zhang X.Y."/>
            <person name="Comes H.P."/>
            <person name="Liu X.H."/>
            <person name="Li Y.G."/>
            <person name="Kettle C.J."/>
            <person name="Jalonen R."/>
            <person name="Gaisberger H."/>
            <person name="Ma Y.Z."/>
            <person name="Qiu Y.X."/>
        </authorList>
    </citation>
    <scope>NUCLEOTIDE SEQUENCE [LARGE SCALE GENOMIC DNA]</scope>
    <source>
        <strain evidence="12">Hangzhou</strain>
    </source>
</reference>
<proteinExistence type="inferred from homology"/>
<protein>
    <recommendedName>
        <fullName evidence="2">monogalactosyldiacylglycerol synthase</fullName>
        <ecNumber evidence="2">2.4.1.46</ecNumber>
    </recommendedName>
</protein>
<evidence type="ECO:0000259" key="10">
    <source>
        <dbReference type="Pfam" id="PF04101"/>
    </source>
</evidence>
<sequence length="525" mass="57958">MQPSTVAQEPSNVFDFVSKLGRFGFDSKFSTLNSDGHSSFQSNYLYFHSFGGGVGEKKRRVVASLSLGSRSASSIRRTWIEFNRVIRFHCGRIPIGFASVQAGFGENNGLVEDRRGVLEGEGLPFNGVEAENSKKVLILMSDTGGGHRASAEAIKAAFNEEFGDEYQVFVTDLWSDHTPWPFNQLPRSYSFLVKHGPLWKMTYYGTAPRVVHQSNFAATSTFIAREVAKGLMKYQPDIIISVHPLMQHVPLRILRAKGLLKKIVFTTVVTDLSTCHPTWFHKLVTRCYCPTAEVAKRASKAGLQPSQIKVYGLPVRPSFVKLVRPKDELRKELGMDEDLPAVLLMGGGEGMGPIEATARALGNTLYDESLGEPIGQVLVICGRNKKLANRLLSINWKIPVQVKGFVTKMEECMGACDCIITKAGPGTIAEAMIKGLPIILNDYIAGQEVGNVPYIVENGCGKFSKSPKEIANIVAQWFGPKADELKVMSQNALKLARPDAVFKIVHDLHELVRQRSFVPQYSCTS</sequence>
<comment type="similarity">
    <text evidence="1">Belongs to the glycosyltransferase 28 family.</text>
</comment>
<dbReference type="EC" id="2.4.1.46" evidence="2"/>
<keyword evidence="13" id="KW-1185">Reference proteome</keyword>
<dbReference type="InterPro" id="IPR009695">
    <property type="entry name" value="Diacylglyc_glucosyltr_N"/>
</dbReference>
<dbReference type="GO" id="GO:0031969">
    <property type="term" value="C:chloroplast membrane"/>
    <property type="evidence" value="ECO:0007669"/>
    <property type="project" value="UniProtKB-SubCell"/>
</dbReference>
<keyword evidence="7" id="KW-0809">Transit peptide</keyword>
<evidence type="ECO:0000256" key="7">
    <source>
        <dbReference type="ARBA" id="ARBA00022946"/>
    </source>
</evidence>
<dbReference type="PANTHER" id="PTHR43025:SF3">
    <property type="entry name" value="MONOGALACTOSYLDIACYLGLYCEROL SYNTHASE 1, CHLOROPLASTIC"/>
    <property type="match status" value="1"/>
</dbReference>
<evidence type="ECO:0000313" key="13">
    <source>
        <dbReference type="Proteomes" id="UP001415857"/>
    </source>
</evidence>
<dbReference type="Pfam" id="PF06925">
    <property type="entry name" value="MGDG_synth"/>
    <property type="match status" value="1"/>
</dbReference>
<comment type="caution">
    <text evidence="12">The sequence shown here is derived from an EMBL/GenBank/DDBJ whole genome shotgun (WGS) entry which is preliminary data.</text>
</comment>
<feature type="domain" description="Diacylglycerol glucosyltransferase N-terminal" evidence="11">
    <location>
        <begin position="147"/>
        <end position="315"/>
    </location>
</feature>
<organism evidence="12 13">
    <name type="scientific">Liquidambar formosana</name>
    <name type="common">Formosan gum</name>
    <dbReference type="NCBI Taxonomy" id="63359"/>
    <lineage>
        <taxon>Eukaryota</taxon>
        <taxon>Viridiplantae</taxon>
        <taxon>Streptophyta</taxon>
        <taxon>Embryophyta</taxon>
        <taxon>Tracheophyta</taxon>
        <taxon>Spermatophyta</taxon>
        <taxon>Magnoliopsida</taxon>
        <taxon>eudicotyledons</taxon>
        <taxon>Gunneridae</taxon>
        <taxon>Pentapetalae</taxon>
        <taxon>Saxifragales</taxon>
        <taxon>Altingiaceae</taxon>
        <taxon>Liquidambar</taxon>
    </lineage>
</organism>
<dbReference type="CDD" id="cd17507">
    <property type="entry name" value="GT28_Beta-DGS-like"/>
    <property type="match status" value="1"/>
</dbReference>
<evidence type="ECO:0000256" key="6">
    <source>
        <dbReference type="ARBA" id="ARBA00022679"/>
    </source>
</evidence>
<name>A0AAP0WLY4_LIQFO</name>
<keyword evidence="5" id="KW-0328">Glycosyltransferase</keyword>
<dbReference type="Pfam" id="PF04101">
    <property type="entry name" value="Glyco_tran_28_C"/>
    <property type="match status" value="1"/>
</dbReference>
<evidence type="ECO:0000256" key="4">
    <source>
        <dbReference type="ARBA" id="ARBA00022640"/>
    </source>
</evidence>
<keyword evidence="8" id="KW-0472">Membrane</keyword>
<gene>
    <name evidence="12" type="ORF">L1049_018612</name>
</gene>
<dbReference type="SUPFAM" id="SSF53756">
    <property type="entry name" value="UDP-Glycosyltransferase/glycogen phosphorylase"/>
    <property type="match status" value="1"/>
</dbReference>
<evidence type="ECO:0000256" key="5">
    <source>
        <dbReference type="ARBA" id="ARBA00022676"/>
    </source>
</evidence>
<feature type="domain" description="Glycosyl transferase family 28 C-terminal" evidence="10">
    <location>
        <begin position="372"/>
        <end position="440"/>
    </location>
</feature>
<evidence type="ECO:0000256" key="9">
    <source>
        <dbReference type="ARBA" id="ARBA00046299"/>
    </source>
</evidence>
<evidence type="ECO:0000256" key="1">
    <source>
        <dbReference type="ARBA" id="ARBA00006962"/>
    </source>
</evidence>
<comment type="subcellular location">
    <subcellularLocation>
        <location evidence="9">Plastid</location>
        <location evidence="9">Chloroplast membrane</location>
    </subcellularLocation>
</comment>
<keyword evidence="3" id="KW-0150">Chloroplast</keyword>
<dbReference type="InterPro" id="IPR050519">
    <property type="entry name" value="Glycosyltransf_28_UgtP"/>
</dbReference>
<keyword evidence="4" id="KW-0934">Plastid</keyword>
<accession>A0AAP0WLY4</accession>